<evidence type="ECO:0000256" key="3">
    <source>
        <dbReference type="RuleBase" id="RU366020"/>
    </source>
</evidence>
<dbReference type="EC" id="3.1.3.16" evidence="3"/>
<dbReference type="InterPro" id="IPR036457">
    <property type="entry name" value="PPM-type-like_dom_sf"/>
</dbReference>
<gene>
    <name evidence="5" type="ORF">Taro_018517</name>
</gene>
<dbReference type="AlphaFoldDB" id="A0A843V2P9"/>
<accession>A0A843V2P9</accession>
<comment type="similarity">
    <text evidence="3">Belongs to the PP2C family.</text>
</comment>
<evidence type="ECO:0000256" key="1">
    <source>
        <dbReference type="ARBA" id="ARBA00047761"/>
    </source>
</evidence>
<evidence type="ECO:0000256" key="2">
    <source>
        <dbReference type="ARBA" id="ARBA00048336"/>
    </source>
</evidence>
<evidence type="ECO:0000313" key="6">
    <source>
        <dbReference type="Proteomes" id="UP000652761"/>
    </source>
</evidence>
<reference evidence="5" key="1">
    <citation type="submission" date="2017-07" db="EMBL/GenBank/DDBJ databases">
        <title>Taro Niue Genome Assembly and Annotation.</title>
        <authorList>
            <person name="Atibalentja N."/>
            <person name="Keating K."/>
            <person name="Fields C.J."/>
        </authorList>
    </citation>
    <scope>NUCLEOTIDE SEQUENCE</scope>
    <source>
        <strain evidence="5">Niue_2</strain>
        <tissue evidence="5">Leaf</tissue>
    </source>
</reference>
<dbReference type="Proteomes" id="UP000652761">
    <property type="component" value="Unassembled WGS sequence"/>
</dbReference>
<keyword evidence="3" id="KW-0464">Manganese</keyword>
<dbReference type="Gene3D" id="3.60.40.10">
    <property type="entry name" value="PPM-type phosphatase domain"/>
    <property type="match status" value="1"/>
</dbReference>
<keyword evidence="3" id="KW-0479">Metal-binding</keyword>
<organism evidence="5 6">
    <name type="scientific">Colocasia esculenta</name>
    <name type="common">Wild taro</name>
    <name type="synonym">Arum esculentum</name>
    <dbReference type="NCBI Taxonomy" id="4460"/>
    <lineage>
        <taxon>Eukaryota</taxon>
        <taxon>Viridiplantae</taxon>
        <taxon>Streptophyta</taxon>
        <taxon>Embryophyta</taxon>
        <taxon>Tracheophyta</taxon>
        <taxon>Spermatophyta</taxon>
        <taxon>Magnoliopsida</taxon>
        <taxon>Liliopsida</taxon>
        <taxon>Araceae</taxon>
        <taxon>Aroideae</taxon>
        <taxon>Colocasieae</taxon>
        <taxon>Colocasia</taxon>
    </lineage>
</organism>
<comment type="catalytic activity">
    <reaction evidence="1 3">
        <text>O-phospho-L-seryl-[protein] + H2O = L-seryl-[protein] + phosphate</text>
        <dbReference type="Rhea" id="RHEA:20629"/>
        <dbReference type="Rhea" id="RHEA-COMP:9863"/>
        <dbReference type="Rhea" id="RHEA-COMP:11604"/>
        <dbReference type="ChEBI" id="CHEBI:15377"/>
        <dbReference type="ChEBI" id="CHEBI:29999"/>
        <dbReference type="ChEBI" id="CHEBI:43474"/>
        <dbReference type="ChEBI" id="CHEBI:83421"/>
        <dbReference type="EC" id="3.1.3.16"/>
    </reaction>
</comment>
<dbReference type="Pfam" id="PF13672">
    <property type="entry name" value="PP2C_2"/>
    <property type="match status" value="1"/>
</dbReference>
<comment type="cofactor">
    <cofactor evidence="3">
        <name>Mn(2+)</name>
        <dbReference type="ChEBI" id="CHEBI:29035"/>
    </cofactor>
</comment>
<comment type="cofactor">
    <cofactor evidence="3">
        <name>Mg(2+)</name>
        <dbReference type="ChEBI" id="CHEBI:18420"/>
    </cofactor>
</comment>
<name>A0A843V2P9_COLES</name>
<dbReference type="InterPro" id="IPR039123">
    <property type="entry name" value="PPTC7"/>
</dbReference>
<dbReference type="SUPFAM" id="SSF81606">
    <property type="entry name" value="PP2C-like"/>
    <property type="match status" value="1"/>
</dbReference>
<dbReference type="InterPro" id="IPR001932">
    <property type="entry name" value="PPM-type_phosphatase-like_dom"/>
</dbReference>
<dbReference type="SMART" id="SM00332">
    <property type="entry name" value="PP2Cc"/>
    <property type="match status" value="1"/>
</dbReference>
<dbReference type="OrthoDB" id="60843at2759"/>
<dbReference type="SMR" id="A0A843V2P9"/>
<comment type="caution">
    <text evidence="5">The sequence shown here is derived from an EMBL/GenBank/DDBJ whole genome shotgun (WGS) entry which is preliminary data.</text>
</comment>
<protein>
    <recommendedName>
        <fullName evidence="3">Protein phosphatase</fullName>
        <ecNumber evidence="3">3.1.3.16</ecNumber>
    </recommendedName>
</protein>
<dbReference type="EMBL" id="NMUH01000863">
    <property type="protein sequence ID" value="MQL85999.1"/>
    <property type="molecule type" value="Genomic_DNA"/>
</dbReference>
<comment type="catalytic activity">
    <reaction evidence="2 3">
        <text>O-phospho-L-threonyl-[protein] + H2O = L-threonyl-[protein] + phosphate</text>
        <dbReference type="Rhea" id="RHEA:47004"/>
        <dbReference type="Rhea" id="RHEA-COMP:11060"/>
        <dbReference type="Rhea" id="RHEA-COMP:11605"/>
        <dbReference type="ChEBI" id="CHEBI:15377"/>
        <dbReference type="ChEBI" id="CHEBI:30013"/>
        <dbReference type="ChEBI" id="CHEBI:43474"/>
        <dbReference type="ChEBI" id="CHEBI:61977"/>
        <dbReference type="EC" id="3.1.3.16"/>
    </reaction>
</comment>
<dbReference type="PANTHER" id="PTHR12320">
    <property type="entry name" value="PROTEIN PHOSPHATASE 2C"/>
    <property type="match status" value="1"/>
</dbReference>
<keyword evidence="3" id="KW-0378">Hydrolase</keyword>
<evidence type="ECO:0000259" key="4">
    <source>
        <dbReference type="PROSITE" id="PS51746"/>
    </source>
</evidence>
<sequence>MLLLHDMVIAPPSPAAMLHKRRLPDDIPAILALPAPKRLRPGVPPSDDDGAHLVLPRLVTAAGTGGDRVPEDDGALLWDDEDTDDTTPRLSWSLPRLELQMGSAYIPKEEGVHPMGEDAHFMSPATNAFGVADGVGSWTRRGVDAGVFSRQLMGLCKAELEARPFSGSTTASWLQGVLERALLRTTARGSSTALLAAVEGRLLRAVCVGDSGFLVVRGDGVVYRSPPHQRRFNWPYQLGLVDRRDPPDCAQWLAVEVEPGDVIVAGTDGLFDNLFDAQIRDALATTLESGKGAPQELAEEVPWAAVWAYEGEEETPYTMGRREAGLPTWCGGKPDDVTVVVAIVQWAAATANNSIIHGSAPGVLPTTSFIY</sequence>
<feature type="domain" description="PPM-type phosphatase" evidence="4">
    <location>
        <begin position="100"/>
        <end position="344"/>
    </location>
</feature>
<keyword evidence="6" id="KW-1185">Reference proteome</keyword>
<dbReference type="GO" id="GO:0004722">
    <property type="term" value="F:protein serine/threonine phosphatase activity"/>
    <property type="evidence" value="ECO:0007669"/>
    <property type="project" value="UniProtKB-EC"/>
</dbReference>
<evidence type="ECO:0000313" key="5">
    <source>
        <dbReference type="EMBL" id="MQL85999.1"/>
    </source>
</evidence>
<proteinExistence type="inferred from homology"/>
<dbReference type="PROSITE" id="PS51746">
    <property type="entry name" value="PPM_2"/>
    <property type="match status" value="1"/>
</dbReference>
<keyword evidence="3" id="KW-0460">Magnesium</keyword>
<dbReference type="PANTHER" id="PTHR12320:SF81">
    <property type="entry name" value="PROTEIN PHOSPHATASE 2C 23-RELATED"/>
    <property type="match status" value="1"/>
</dbReference>
<dbReference type="SMART" id="SM00331">
    <property type="entry name" value="PP2C_SIG"/>
    <property type="match status" value="1"/>
</dbReference>
<keyword evidence="3" id="KW-0904">Protein phosphatase</keyword>
<dbReference type="GO" id="GO:0046872">
    <property type="term" value="F:metal ion binding"/>
    <property type="evidence" value="ECO:0007669"/>
    <property type="project" value="UniProtKB-UniRule"/>
</dbReference>